<protein>
    <recommendedName>
        <fullName evidence="2">DH domain-containing protein</fullName>
    </recommendedName>
</protein>
<dbReference type="SUPFAM" id="SSF48065">
    <property type="entry name" value="DBL homology domain (DH-domain)"/>
    <property type="match status" value="1"/>
</dbReference>
<dbReference type="Pfam" id="PF00621">
    <property type="entry name" value="RhoGEF"/>
    <property type="match status" value="2"/>
</dbReference>
<dbReference type="PANTHER" id="PTHR45818:SF3">
    <property type="entry name" value="PROTEIN VAV"/>
    <property type="match status" value="1"/>
</dbReference>
<name>A0ABR3J164_9AGAR</name>
<evidence type="ECO:0000259" key="2">
    <source>
        <dbReference type="PROSITE" id="PS50010"/>
    </source>
</evidence>
<feature type="region of interest" description="Disordered" evidence="1">
    <location>
        <begin position="1021"/>
        <end position="1060"/>
    </location>
</feature>
<keyword evidence="4" id="KW-1185">Reference proteome</keyword>
<dbReference type="PANTHER" id="PTHR45818">
    <property type="entry name" value="PROTEIN VAV"/>
    <property type="match status" value="1"/>
</dbReference>
<feature type="compositionally biased region" description="Polar residues" evidence="1">
    <location>
        <begin position="860"/>
        <end position="871"/>
    </location>
</feature>
<dbReference type="InterPro" id="IPR035899">
    <property type="entry name" value="DBL_dom_sf"/>
</dbReference>
<feature type="region of interest" description="Disordered" evidence="1">
    <location>
        <begin position="1079"/>
        <end position="1117"/>
    </location>
</feature>
<feature type="compositionally biased region" description="Polar residues" evidence="1">
    <location>
        <begin position="28"/>
        <end position="40"/>
    </location>
</feature>
<feature type="region of interest" description="Disordered" evidence="1">
    <location>
        <begin position="178"/>
        <end position="262"/>
    </location>
</feature>
<dbReference type="InterPro" id="IPR000219">
    <property type="entry name" value="DH_dom"/>
</dbReference>
<feature type="region of interest" description="Disordered" evidence="1">
    <location>
        <begin position="1"/>
        <end position="46"/>
    </location>
</feature>
<dbReference type="Gene3D" id="1.20.900.10">
    <property type="entry name" value="Dbl homology (DH) domain"/>
    <property type="match status" value="1"/>
</dbReference>
<proteinExistence type="predicted"/>
<reference evidence="4" key="1">
    <citation type="submission" date="2024-06" db="EMBL/GenBank/DDBJ databases">
        <title>Multi-omics analyses provide insights into the biosynthesis of the anticancer antibiotic pleurotin in Hohenbuehelia grisea.</title>
        <authorList>
            <person name="Weaver J.A."/>
            <person name="Alberti F."/>
        </authorList>
    </citation>
    <scope>NUCLEOTIDE SEQUENCE [LARGE SCALE GENOMIC DNA]</scope>
    <source>
        <strain evidence="4">T-177</strain>
    </source>
</reference>
<dbReference type="EMBL" id="JASNQZ010000012">
    <property type="protein sequence ID" value="KAL0949369.1"/>
    <property type="molecule type" value="Genomic_DNA"/>
</dbReference>
<dbReference type="Proteomes" id="UP001556367">
    <property type="component" value="Unassembled WGS sequence"/>
</dbReference>
<feature type="region of interest" description="Disordered" evidence="1">
    <location>
        <begin position="482"/>
        <end position="509"/>
    </location>
</feature>
<dbReference type="PROSITE" id="PS50010">
    <property type="entry name" value="DH_2"/>
    <property type="match status" value="1"/>
</dbReference>
<feature type="compositionally biased region" description="Polar residues" evidence="1">
    <location>
        <begin position="1079"/>
        <end position="1090"/>
    </location>
</feature>
<comment type="caution">
    <text evidence="3">The sequence shown here is derived from an EMBL/GenBank/DDBJ whole genome shotgun (WGS) entry which is preliminary data.</text>
</comment>
<feature type="region of interest" description="Disordered" evidence="1">
    <location>
        <begin position="822"/>
        <end position="871"/>
    </location>
</feature>
<accession>A0ABR3J164</accession>
<sequence length="1247" mass="135110">MAIPAPRPSLSPLTAIFAHRPSRRTRSDASNSQVSQSLVSPSAVAGPSRTALVAPCPLSPIAASPECPPVICASPEPLSLDSDLEREEPEEDDHFTTPHKRATNIQRDSRRSCIPPTWISIPPTPPPTLVRRSVTCHTRRPTALVSSSTTFPVVPSSHPQTPTHALRRRASIAVMSPIPQPSSRTRESETFGMHSHWRRDPGQRPSSPLRSMILSPSDDVELTPRKRPRPLFQIVGDTDTEDGPPTVESSTKDVHPVRHHERHKDDTRRFYALLELLTTEIGYLMDLRALVEIYLRQLSLLACRPIGRSHSSFSAISRVGSFTHLGQAAQPAASSTLHGPRLDQPPPRPVFSEKDIQVLTRNAEGLLELHERFVAELRLALEPYGLAAALSLARDAERHYADSELVDSLAVHIDDAVTVVCAKFATESSRFNSYQTFCASHPEALDLLRRTQHQYPLEWHGFEHKCSAMIRDSLEAVGQIESPVNPESPPEGRTIFAQPSPPNRTRTTSMTSLDGAVRTLRSKTGLRSKESVVFPTDGDSRREPSRPPRRLALMDYMIKPVQRICKYPLLLDQLKVGKHLVDSTATSGTASASPAPPARKPDVQVVVESAAQAMRHVASSVDEARYQQDVAIQSALIAARISSSHAVADSVNGQTGQTLTPAFLASLGTCLFAGALDVVHYQSGKALGSRGKIRTKYLGAFLYSGGYFILAKIGKGKVYDPRHWLSLQDFDVIDLCEEEALLPSSFRFLTNGHQFEVSASCQVEKAAWLAAIRDALKITPNWTNEPVSSIHCDGKGEIVPSTLEGGPFEAINALPTIQSIPELANSNGDADDSDAQPSVQSSPVTLAMVSPISKSEPPSRRSSATSVRSLFTPLSSDPGHLVISRSTSAARATVDAGLQDVISQSCVAARARASASEEDLFLAPTITRRPSAVLLAQPPVAYSSGIGIGMGSPFASGFNGGGATARERVLRNETERVFRRRSFLDGSDTFTRRTKSFAGRKQSKKLSAIATFDLESADLAPPLSLRGRSSGGTTDSAPSTASVSAPQTPISREDSESRHFGKAQHLGLVHNMMGFFSSSRPASPITTPNSEPDHLPPHSSTQPRTPASAPASDDDHRTFKTITPAMLKRWAQGHRRSRSASDTAQHAAAAAAAAALLRSQLAESRSRQGKQQQRKLASLLGEPFLMDEPESELPEFEVGMLATHAAKRAVVQVTPVSPTSYAPDLPPVSVRHKKISLLQRFKSIEVG</sequence>
<evidence type="ECO:0000256" key="1">
    <source>
        <dbReference type="SAM" id="MobiDB-lite"/>
    </source>
</evidence>
<dbReference type="SUPFAM" id="SSF50729">
    <property type="entry name" value="PH domain-like"/>
    <property type="match status" value="1"/>
</dbReference>
<evidence type="ECO:0000313" key="3">
    <source>
        <dbReference type="EMBL" id="KAL0949369.1"/>
    </source>
</evidence>
<gene>
    <name evidence="3" type="ORF">HGRIS_009438</name>
</gene>
<organism evidence="3 4">
    <name type="scientific">Hohenbuehelia grisea</name>
    <dbReference type="NCBI Taxonomy" id="104357"/>
    <lineage>
        <taxon>Eukaryota</taxon>
        <taxon>Fungi</taxon>
        <taxon>Dikarya</taxon>
        <taxon>Basidiomycota</taxon>
        <taxon>Agaricomycotina</taxon>
        <taxon>Agaricomycetes</taxon>
        <taxon>Agaricomycetidae</taxon>
        <taxon>Agaricales</taxon>
        <taxon>Pleurotineae</taxon>
        <taxon>Pleurotaceae</taxon>
        <taxon>Hohenbuehelia</taxon>
    </lineage>
</organism>
<feature type="compositionally biased region" description="Polar residues" evidence="1">
    <location>
        <begin position="1031"/>
        <end position="1050"/>
    </location>
</feature>
<feature type="domain" description="DH" evidence="2">
    <location>
        <begin position="268"/>
        <end position="624"/>
    </location>
</feature>
<evidence type="ECO:0000313" key="4">
    <source>
        <dbReference type="Proteomes" id="UP001556367"/>
    </source>
</evidence>